<dbReference type="RefSeq" id="XP_034116028.1">
    <property type="nucleotide sequence ID" value="XM_034260137.2"/>
</dbReference>
<protein>
    <submittedName>
        <fullName evidence="8">Phosphatidylinositol N-acetylglucosaminyltransferase subunit P</fullName>
    </submittedName>
</protein>
<evidence type="ECO:0000256" key="2">
    <source>
        <dbReference type="ARBA" id="ARBA00022692"/>
    </source>
</evidence>
<dbReference type="InterPro" id="IPR052263">
    <property type="entry name" value="GPI_Anchor_Biosynth"/>
</dbReference>
<dbReference type="GO" id="GO:0016020">
    <property type="term" value="C:membrane"/>
    <property type="evidence" value="ECO:0007669"/>
    <property type="project" value="UniProtKB-SubCell"/>
</dbReference>
<dbReference type="Pfam" id="PF08510">
    <property type="entry name" value="PIG-P"/>
    <property type="match status" value="1"/>
</dbReference>
<comment type="subcellular location">
    <subcellularLocation>
        <location evidence="1">Membrane</location>
        <topology evidence="1">Multi-pass membrane protein</topology>
    </subcellularLocation>
</comment>
<proteinExistence type="predicted"/>
<evidence type="ECO:0000256" key="1">
    <source>
        <dbReference type="ARBA" id="ARBA00004141"/>
    </source>
</evidence>
<keyword evidence="8" id="KW-0328">Glycosyltransferase</keyword>
<keyword evidence="7" id="KW-1185">Reference proteome</keyword>
<keyword evidence="3 5" id="KW-1133">Transmembrane helix</keyword>
<reference evidence="8" key="1">
    <citation type="submission" date="2025-08" db="UniProtKB">
        <authorList>
            <consortium name="RefSeq"/>
        </authorList>
    </citation>
    <scope>IDENTIFICATION</scope>
    <source>
        <strain evidence="8">15112-1751.03</strain>
        <tissue evidence="8">Whole Adult</tissue>
    </source>
</reference>
<evidence type="ECO:0000256" key="4">
    <source>
        <dbReference type="ARBA" id="ARBA00023136"/>
    </source>
</evidence>
<dbReference type="GO" id="GO:0016757">
    <property type="term" value="F:glycosyltransferase activity"/>
    <property type="evidence" value="ECO:0007669"/>
    <property type="project" value="UniProtKB-KW"/>
</dbReference>
<dbReference type="CTD" id="43168"/>
<gene>
    <name evidence="8" type="primary">LOC117575771</name>
</gene>
<dbReference type="AlphaFoldDB" id="A0A6P8XRY2"/>
<dbReference type="GeneID" id="117575771"/>
<evidence type="ECO:0000313" key="8">
    <source>
        <dbReference type="RefSeq" id="XP_034116028.1"/>
    </source>
</evidence>
<evidence type="ECO:0000256" key="5">
    <source>
        <dbReference type="SAM" id="Phobius"/>
    </source>
</evidence>
<dbReference type="OrthoDB" id="690928at2759"/>
<dbReference type="GO" id="GO:0005783">
    <property type="term" value="C:endoplasmic reticulum"/>
    <property type="evidence" value="ECO:0007669"/>
    <property type="project" value="TreeGrafter"/>
</dbReference>
<organism evidence="7 8">
    <name type="scientific">Drosophila albomicans</name>
    <name type="common">Fruit fly</name>
    <dbReference type="NCBI Taxonomy" id="7291"/>
    <lineage>
        <taxon>Eukaryota</taxon>
        <taxon>Metazoa</taxon>
        <taxon>Ecdysozoa</taxon>
        <taxon>Arthropoda</taxon>
        <taxon>Hexapoda</taxon>
        <taxon>Insecta</taxon>
        <taxon>Pterygota</taxon>
        <taxon>Neoptera</taxon>
        <taxon>Endopterygota</taxon>
        <taxon>Diptera</taxon>
        <taxon>Brachycera</taxon>
        <taxon>Muscomorpha</taxon>
        <taxon>Ephydroidea</taxon>
        <taxon>Drosophilidae</taxon>
        <taxon>Drosophila</taxon>
    </lineage>
</organism>
<evidence type="ECO:0000313" key="7">
    <source>
        <dbReference type="Proteomes" id="UP000515160"/>
    </source>
</evidence>
<keyword evidence="8" id="KW-0808">Transferase</keyword>
<dbReference type="Proteomes" id="UP000515160">
    <property type="component" value="Chromosome 2R"/>
</dbReference>
<dbReference type="InterPro" id="IPR013717">
    <property type="entry name" value="PIG-P"/>
</dbReference>
<evidence type="ECO:0000256" key="3">
    <source>
        <dbReference type="ARBA" id="ARBA00022989"/>
    </source>
</evidence>
<sequence>MPEHSPAPTPHRAIYGFAFYFLFTVLFFIYVAWAYLPVELGLHSHLPDKYFAAFVPVLIIVGAAFAFIIYPAINLALTPNIDSIASVVDLKLTLPKGSKFTSWSQLQHPRAEDVDPQPNATAPVQCNLCRITHRPKTRPPIAPLRFLDLQEVNATFFDN</sequence>
<evidence type="ECO:0000259" key="6">
    <source>
        <dbReference type="Pfam" id="PF08510"/>
    </source>
</evidence>
<keyword evidence="4 5" id="KW-0472">Membrane</keyword>
<keyword evidence="2 5" id="KW-0812">Transmembrane</keyword>
<dbReference type="PANTHER" id="PTHR46346:SF1">
    <property type="entry name" value="PHOSPHATIDYLINOSITOL N-ACETYLGLUCOSAMINYLTRANSFERASE SUBUNIT P"/>
    <property type="match status" value="1"/>
</dbReference>
<accession>A0A6P8XRY2</accession>
<dbReference type="PANTHER" id="PTHR46346">
    <property type="entry name" value="PHOSPHATIDYLINOSITOL N-ACETYLGLUCOSAMINYLTRANSFERASE SUBUNIT P"/>
    <property type="match status" value="1"/>
</dbReference>
<name>A0A6P8XRY2_DROAB</name>
<dbReference type="GO" id="GO:0006506">
    <property type="term" value="P:GPI anchor biosynthetic process"/>
    <property type="evidence" value="ECO:0007669"/>
    <property type="project" value="TreeGrafter"/>
</dbReference>
<feature type="transmembrane region" description="Helical" evidence="5">
    <location>
        <begin position="50"/>
        <end position="73"/>
    </location>
</feature>
<feature type="domain" description="PIG-P" evidence="6">
    <location>
        <begin position="11"/>
        <end position="157"/>
    </location>
</feature>
<feature type="transmembrane region" description="Helical" evidence="5">
    <location>
        <begin position="12"/>
        <end position="38"/>
    </location>
</feature>